<name>A0A0D6E0M0_9LACT</name>
<proteinExistence type="predicted"/>
<dbReference type="RefSeq" id="WP_047916432.1">
    <property type="nucleotide sequence ID" value="NZ_LN774769.1"/>
</dbReference>
<reference evidence="2" key="1">
    <citation type="submission" date="2015-01" db="EMBL/GenBank/DDBJ databases">
        <authorList>
            <person name="Andreevskaya M."/>
        </authorList>
    </citation>
    <scope>NUCLEOTIDE SEQUENCE [LARGE SCALE GENOMIC DNA]</scope>
    <source>
        <strain evidence="2">MKFS47</strain>
    </source>
</reference>
<sequence length="96" mass="11393">MVKYSSELKIKAVIHSERGFVNRFQRKYQNTVYYNQVKLNAVNLYLTSEKFYQEVVDQFCIATDNCVKYLISYSNNLDTYEFTLPPMMVNLIHFIG</sequence>
<evidence type="ECO:0000313" key="2">
    <source>
        <dbReference type="Proteomes" id="UP000033166"/>
    </source>
</evidence>
<dbReference type="KEGG" id="lpk:LACPI_2266"/>
<protein>
    <submittedName>
        <fullName evidence="1">Uncharacterized protein</fullName>
    </submittedName>
</protein>
<gene>
    <name evidence="1" type="ORF">LACPI_2266</name>
</gene>
<dbReference type="AlphaFoldDB" id="A0A0D6E0M0"/>
<dbReference type="EMBL" id="LN774769">
    <property type="protein sequence ID" value="CEN29466.1"/>
    <property type="molecule type" value="Genomic_DNA"/>
</dbReference>
<accession>A0A0D6E0M0</accession>
<dbReference type="Proteomes" id="UP000033166">
    <property type="component" value="Chromosome I"/>
</dbReference>
<organism evidence="1 2">
    <name type="scientific">Pseudolactococcus piscium MKFS47</name>
    <dbReference type="NCBI Taxonomy" id="297352"/>
    <lineage>
        <taxon>Bacteria</taxon>
        <taxon>Bacillati</taxon>
        <taxon>Bacillota</taxon>
        <taxon>Bacilli</taxon>
        <taxon>Lactobacillales</taxon>
        <taxon>Streptococcaceae</taxon>
        <taxon>Pseudolactococcus</taxon>
    </lineage>
</organism>
<evidence type="ECO:0000313" key="1">
    <source>
        <dbReference type="EMBL" id="CEN29466.1"/>
    </source>
</evidence>
<dbReference type="HOGENOM" id="CLU_2356215_0_0_9"/>